<dbReference type="GeneID" id="301682119"/>
<feature type="domain" description="Response regulatory" evidence="3">
    <location>
        <begin position="5"/>
        <end position="122"/>
    </location>
</feature>
<organism evidence="4 5">
    <name type="scientific">Limnospira platensis NIES-46</name>
    <dbReference type="NCBI Taxonomy" id="1236695"/>
    <lineage>
        <taxon>Bacteria</taxon>
        <taxon>Bacillati</taxon>
        <taxon>Cyanobacteriota</taxon>
        <taxon>Cyanophyceae</taxon>
        <taxon>Oscillatoriophycideae</taxon>
        <taxon>Oscillatoriales</taxon>
        <taxon>Sirenicapillariaceae</taxon>
        <taxon>Limnospira</taxon>
    </lineage>
</organism>
<dbReference type="Proteomes" id="UP000326169">
    <property type="component" value="Unassembled WGS sequence"/>
</dbReference>
<gene>
    <name evidence="4" type="ORF">NIES46_12200</name>
</gene>
<protein>
    <submittedName>
        <fullName evidence="4">Two-component response regulator</fullName>
    </submittedName>
</protein>
<dbReference type="Gene3D" id="3.40.50.2300">
    <property type="match status" value="1"/>
</dbReference>
<reference evidence="4 5" key="1">
    <citation type="journal article" date="2019" name="J Genomics">
        <title>The Draft Genome of a Hydrogen-producing Cyanobacterium, Arthrospira platensis NIES-46.</title>
        <authorList>
            <person name="Suzuki S."/>
            <person name="Yamaguchi H."/>
            <person name="Kawachi M."/>
        </authorList>
    </citation>
    <scope>NUCLEOTIDE SEQUENCE [LARGE SCALE GENOMIC DNA]</scope>
    <source>
        <strain evidence="4 5">NIES-46</strain>
    </source>
</reference>
<dbReference type="EMBL" id="BIMW01000064">
    <property type="protein sequence ID" value="GCE93171.1"/>
    <property type="molecule type" value="Genomic_DNA"/>
</dbReference>
<dbReference type="InterPro" id="IPR011006">
    <property type="entry name" value="CheY-like_superfamily"/>
</dbReference>
<evidence type="ECO:0000259" key="3">
    <source>
        <dbReference type="PROSITE" id="PS50110"/>
    </source>
</evidence>
<dbReference type="InterPro" id="IPR001789">
    <property type="entry name" value="Sig_transdc_resp-reg_receiver"/>
</dbReference>
<name>A0A5M3T5P6_LIMPL</name>
<evidence type="ECO:0000313" key="5">
    <source>
        <dbReference type="Proteomes" id="UP000326169"/>
    </source>
</evidence>
<evidence type="ECO:0000256" key="2">
    <source>
        <dbReference type="PROSITE-ProRule" id="PRU00169"/>
    </source>
</evidence>
<dbReference type="CDD" id="cd17552">
    <property type="entry name" value="REC_RR468-like"/>
    <property type="match status" value="1"/>
</dbReference>
<dbReference type="InterPro" id="IPR050595">
    <property type="entry name" value="Bact_response_regulator"/>
</dbReference>
<dbReference type="SMART" id="SM00448">
    <property type="entry name" value="REC"/>
    <property type="match status" value="1"/>
</dbReference>
<evidence type="ECO:0000313" key="4">
    <source>
        <dbReference type="EMBL" id="GCE93171.1"/>
    </source>
</evidence>
<evidence type="ECO:0000256" key="1">
    <source>
        <dbReference type="ARBA" id="ARBA00022553"/>
    </source>
</evidence>
<dbReference type="PANTHER" id="PTHR44591:SF22">
    <property type="entry name" value="CHEY SUBFAMILY"/>
    <property type="match status" value="1"/>
</dbReference>
<dbReference type="PANTHER" id="PTHR44591">
    <property type="entry name" value="STRESS RESPONSE REGULATOR PROTEIN 1"/>
    <property type="match status" value="1"/>
</dbReference>
<dbReference type="PROSITE" id="PS50110">
    <property type="entry name" value="RESPONSE_REGULATORY"/>
    <property type="match status" value="1"/>
</dbReference>
<proteinExistence type="predicted"/>
<dbReference type="Pfam" id="PF00072">
    <property type="entry name" value="Response_reg"/>
    <property type="match status" value="1"/>
</dbReference>
<keyword evidence="1 2" id="KW-0597">Phosphoprotein</keyword>
<accession>A0A5M3T5P6</accession>
<comment type="caution">
    <text evidence="4">The sequence shown here is derived from an EMBL/GenBank/DDBJ whole genome shotgun (WGS) entry which is preliminary data.</text>
</comment>
<keyword evidence="5" id="KW-1185">Reference proteome</keyword>
<dbReference type="SUPFAM" id="SSF52172">
    <property type="entry name" value="CheY-like"/>
    <property type="match status" value="1"/>
</dbReference>
<sequence length="127" mass="14212">MPKPQILVIDDEERIREIVRVCMTDLGGWDVITANSGQEGLQKAKTEHPDAILLDVSMPDLDGFQLTRQLQQTPSCREIPVIMLTAKVLKQDRDRFEQMDIAGVITKPFNPLTLAQQVANLLATNSD</sequence>
<dbReference type="RefSeq" id="WP_006620295.1">
    <property type="nucleotide sequence ID" value="NZ_BIMW01000064.1"/>
</dbReference>
<feature type="modified residue" description="4-aspartylphosphate" evidence="2">
    <location>
        <position position="55"/>
    </location>
</feature>